<proteinExistence type="predicted"/>
<gene>
    <name evidence="1" type="ORF">DM02DRAFT_687938</name>
</gene>
<dbReference type="AlphaFoldDB" id="A0A2V1DFD6"/>
<evidence type="ECO:0008006" key="3">
    <source>
        <dbReference type="Google" id="ProtNLM"/>
    </source>
</evidence>
<evidence type="ECO:0000313" key="2">
    <source>
        <dbReference type="Proteomes" id="UP000244855"/>
    </source>
</evidence>
<organism evidence="1 2">
    <name type="scientific">Periconia macrospinosa</name>
    <dbReference type="NCBI Taxonomy" id="97972"/>
    <lineage>
        <taxon>Eukaryota</taxon>
        <taxon>Fungi</taxon>
        <taxon>Dikarya</taxon>
        <taxon>Ascomycota</taxon>
        <taxon>Pezizomycotina</taxon>
        <taxon>Dothideomycetes</taxon>
        <taxon>Pleosporomycetidae</taxon>
        <taxon>Pleosporales</taxon>
        <taxon>Massarineae</taxon>
        <taxon>Periconiaceae</taxon>
        <taxon>Periconia</taxon>
    </lineage>
</organism>
<dbReference type="EMBL" id="KZ805468">
    <property type="protein sequence ID" value="PVH96303.1"/>
    <property type="molecule type" value="Genomic_DNA"/>
</dbReference>
<protein>
    <recommendedName>
        <fullName evidence="3">SnoaL-like domain-containing protein</fullName>
    </recommendedName>
</protein>
<accession>A0A2V1DFD6</accession>
<sequence>MTNSKAEFYQTRLNELYAIIQKLSPSSSADEFQAFASRFTTDCTVHFKSMRLPPGNNRQEAISEMKEVLEQYQIEDREVLQISLAPDGYTVFCETKQRVNVMGEVVEPWCETQVVTFDDEGLVKSLKTYCCWSPIVAVVQRKTGNGPYSEAYMKVHETKTEADDAISKSLGVDVGKACCA</sequence>
<dbReference type="OrthoDB" id="3775006at2759"/>
<dbReference type="Proteomes" id="UP000244855">
    <property type="component" value="Unassembled WGS sequence"/>
</dbReference>
<name>A0A2V1DFD6_9PLEO</name>
<reference evidence="1 2" key="1">
    <citation type="journal article" date="2018" name="Sci. Rep.">
        <title>Comparative genomics provides insights into the lifestyle and reveals functional heterogeneity of dark septate endophytic fungi.</title>
        <authorList>
            <person name="Knapp D.G."/>
            <person name="Nemeth J.B."/>
            <person name="Barry K."/>
            <person name="Hainaut M."/>
            <person name="Henrissat B."/>
            <person name="Johnson J."/>
            <person name="Kuo A."/>
            <person name="Lim J.H.P."/>
            <person name="Lipzen A."/>
            <person name="Nolan M."/>
            <person name="Ohm R.A."/>
            <person name="Tamas L."/>
            <person name="Grigoriev I.V."/>
            <person name="Spatafora J.W."/>
            <person name="Nagy L.G."/>
            <person name="Kovacs G.M."/>
        </authorList>
    </citation>
    <scope>NUCLEOTIDE SEQUENCE [LARGE SCALE GENOMIC DNA]</scope>
    <source>
        <strain evidence="1 2">DSE2036</strain>
    </source>
</reference>
<evidence type="ECO:0000313" key="1">
    <source>
        <dbReference type="EMBL" id="PVH96303.1"/>
    </source>
</evidence>
<dbReference type="Gene3D" id="3.10.450.50">
    <property type="match status" value="1"/>
</dbReference>
<keyword evidence="2" id="KW-1185">Reference proteome</keyword>